<evidence type="ECO:0000256" key="7">
    <source>
        <dbReference type="HAMAP-Rule" id="MF_01376"/>
    </source>
</evidence>
<dbReference type="Gene3D" id="3.90.1150.10">
    <property type="entry name" value="Aspartate Aminotransferase, domain 1"/>
    <property type="match status" value="1"/>
</dbReference>
<evidence type="ECO:0000256" key="2">
    <source>
        <dbReference type="ARBA" id="ARBA00022576"/>
    </source>
</evidence>
<sequence length="378" mass="41277">MAQDPWLLTPGPLTTSLSVKQSMLHDWGSRDSEFIRINGEMRSRLVQLIHGEGSFTTVPMQGSGTFAVEAMLATFVRPKDKLLILINGAYGKRMAKICDYAKRAYSVLEWAEDQPVNPQQVADALAKDKAITHVAVVHCETTSGVLNPIVEVGAVVAQAGRRLLIDSMSAFGALPVDSREIAFDAVAASSNKCIEGVPGLGFVLCREAALKECKGNAHALVLDLYDQWQVIEKTQQYRFTPPIHCIVAFNQALTEHAQEGGVSGRGGRYRANCKILIDGMRTLGFETLLPDHLQAPIIVTFHMPADPKFDFQRFYDKLRDRNYVIYPGKLTVADSFRIGCIGRLSDTEMKGAIAAVKAVLAEMGVKSGAPRKLAASAE</sequence>
<comment type="similarity">
    <text evidence="7">Belongs to the class-V pyridoxal-phosphate-dependent aminotransferase family. PhnW subfamily.</text>
</comment>
<evidence type="ECO:0000256" key="1">
    <source>
        <dbReference type="ARBA" id="ARBA00001933"/>
    </source>
</evidence>
<dbReference type="InterPro" id="IPR024169">
    <property type="entry name" value="SP_NH2Trfase/AEP_transaminase"/>
</dbReference>
<reference evidence="9 10" key="1">
    <citation type="journal article" date="2016" name="Antonie Van Leeuwenhoek">
        <title>Dongia soli sp. nov., isolated from soil from Dokdo, Korea.</title>
        <authorList>
            <person name="Kim D.U."/>
            <person name="Lee H."/>
            <person name="Kim H."/>
            <person name="Kim S.G."/>
            <person name="Ka J.O."/>
        </authorList>
    </citation>
    <scope>NUCLEOTIDE SEQUENCE [LARGE SCALE GENOMIC DNA]</scope>
    <source>
        <strain evidence="9 10">D78</strain>
    </source>
</reference>
<dbReference type="PANTHER" id="PTHR42778:SF1">
    <property type="entry name" value="2-AMINOETHYLPHOSPHONATE--PYRUVATE TRANSAMINASE"/>
    <property type="match status" value="1"/>
</dbReference>
<dbReference type="InterPro" id="IPR015424">
    <property type="entry name" value="PyrdxlP-dep_Trfase"/>
</dbReference>
<keyword evidence="3 7" id="KW-0808">Transferase</keyword>
<dbReference type="RefSeq" id="WP_320507927.1">
    <property type="nucleotide sequence ID" value="NZ_JAXCLW010000002.1"/>
</dbReference>
<dbReference type="NCBIfam" id="TIGR02326">
    <property type="entry name" value="transamin_PhnW"/>
    <property type="match status" value="1"/>
</dbReference>
<protein>
    <recommendedName>
        <fullName evidence="7">2-aminoethylphosphonate--pyruvate transaminase</fullName>
        <ecNumber evidence="7">2.6.1.37</ecNumber>
    </recommendedName>
    <alternativeName>
        <fullName evidence="7">2-aminoethylphosphonate aminotransferase</fullName>
    </alternativeName>
    <alternativeName>
        <fullName evidence="7">AEP transaminase</fullName>
        <shortName evidence="7">AEPT</shortName>
    </alternativeName>
</protein>
<evidence type="ECO:0000259" key="8">
    <source>
        <dbReference type="Pfam" id="PF00266"/>
    </source>
</evidence>
<feature type="domain" description="Aminotransferase class V" evidence="8">
    <location>
        <begin position="30"/>
        <end position="302"/>
    </location>
</feature>
<comment type="function">
    <text evidence="7">Involved in phosphonate degradation.</text>
</comment>
<comment type="catalytic activity">
    <reaction evidence="6 7">
        <text>(2-aminoethyl)phosphonate + pyruvate = phosphonoacetaldehyde + L-alanine</text>
        <dbReference type="Rhea" id="RHEA:17021"/>
        <dbReference type="ChEBI" id="CHEBI:15361"/>
        <dbReference type="ChEBI" id="CHEBI:57418"/>
        <dbReference type="ChEBI" id="CHEBI:57972"/>
        <dbReference type="ChEBI" id="CHEBI:58383"/>
        <dbReference type="EC" id="2.6.1.37"/>
    </reaction>
</comment>
<dbReference type="EMBL" id="JAXCLW010000002">
    <property type="protein sequence ID" value="MDY0882869.1"/>
    <property type="molecule type" value="Genomic_DNA"/>
</dbReference>
<organism evidence="9 10">
    <name type="scientific">Dongia soli</name>
    <dbReference type="NCBI Taxonomy" id="600628"/>
    <lineage>
        <taxon>Bacteria</taxon>
        <taxon>Pseudomonadati</taxon>
        <taxon>Pseudomonadota</taxon>
        <taxon>Alphaproteobacteria</taxon>
        <taxon>Rhodospirillales</taxon>
        <taxon>Dongiaceae</taxon>
        <taxon>Dongia</taxon>
    </lineage>
</organism>
<evidence type="ECO:0000313" key="9">
    <source>
        <dbReference type="EMBL" id="MDY0882869.1"/>
    </source>
</evidence>
<dbReference type="PIRSF" id="PIRSF000524">
    <property type="entry name" value="SPT"/>
    <property type="match status" value="1"/>
</dbReference>
<dbReference type="InterPro" id="IPR000192">
    <property type="entry name" value="Aminotrans_V_dom"/>
</dbReference>
<dbReference type="InterPro" id="IPR012703">
    <property type="entry name" value="NH2EtPonate_pyrv_transaminase"/>
</dbReference>
<comment type="cofactor">
    <cofactor evidence="1 7">
        <name>pyridoxal 5'-phosphate</name>
        <dbReference type="ChEBI" id="CHEBI:597326"/>
    </cofactor>
</comment>
<feature type="modified residue" description="N6-(pyridoxal phosphate)lysine" evidence="7">
    <location>
        <position position="192"/>
    </location>
</feature>
<evidence type="ECO:0000256" key="3">
    <source>
        <dbReference type="ARBA" id="ARBA00022679"/>
    </source>
</evidence>
<proteinExistence type="inferred from homology"/>
<dbReference type="GO" id="GO:0047304">
    <property type="term" value="F:2-aminoethylphosphonate-pyruvate transaminase activity"/>
    <property type="evidence" value="ECO:0007669"/>
    <property type="project" value="UniProtKB-EC"/>
</dbReference>
<accession>A0ABU5E9F9</accession>
<evidence type="ECO:0000256" key="5">
    <source>
        <dbReference type="ARBA" id="ARBA00023317"/>
    </source>
</evidence>
<keyword evidence="4 7" id="KW-0663">Pyridoxal phosphate</keyword>
<dbReference type="NCBIfam" id="NF010006">
    <property type="entry name" value="PRK13479.1"/>
    <property type="match status" value="1"/>
</dbReference>
<dbReference type="NCBIfam" id="TIGR03301">
    <property type="entry name" value="PhnW-AepZ"/>
    <property type="match status" value="1"/>
</dbReference>
<dbReference type="Pfam" id="PF00266">
    <property type="entry name" value="Aminotran_5"/>
    <property type="match status" value="1"/>
</dbReference>
<name>A0ABU5E9F9_9PROT</name>
<dbReference type="InterPro" id="IPR015421">
    <property type="entry name" value="PyrdxlP-dep_Trfase_major"/>
</dbReference>
<keyword evidence="5 7" id="KW-0670">Pyruvate</keyword>
<evidence type="ECO:0000256" key="4">
    <source>
        <dbReference type="ARBA" id="ARBA00022898"/>
    </source>
</evidence>
<dbReference type="PANTHER" id="PTHR42778">
    <property type="entry name" value="2-AMINOETHYLPHOSPHONATE--PYRUVATE TRANSAMINASE"/>
    <property type="match status" value="1"/>
</dbReference>
<dbReference type="SUPFAM" id="SSF53383">
    <property type="entry name" value="PLP-dependent transferases"/>
    <property type="match status" value="1"/>
</dbReference>
<evidence type="ECO:0000256" key="6">
    <source>
        <dbReference type="ARBA" id="ARBA00049460"/>
    </source>
</evidence>
<dbReference type="HAMAP" id="MF_01376">
    <property type="entry name" value="PhnW_aminotrans_5"/>
    <property type="match status" value="1"/>
</dbReference>
<comment type="subunit">
    <text evidence="7">Homodimer.</text>
</comment>
<keyword evidence="10" id="KW-1185">Reference proteome</keyword>
<dbReference type="InterPro" id="IPR015422">
    <property type="entry name" value="PyrdxlP-dep_Trfase_small"/>
</dbReference>
<dbReference type="Proteomes" id="UP001279642">
    <property type="component" value="Unassembled WGS sequence"/>
</dbReference>
<evidence type="ECO:0000313" key="10">
    <source>
        <dbReference type="Proteomes" id="UP001279642"/>
    </source>
</evidence>
<keyword evidence="2 7" id="KW-0032">Aminotransferase</keyword>
<dbReference type="Gene3D" id="3.40.640.10">
    <property type="entry name" value="Type I PLP-dependent aspartate aminotransferase-like (Major domain)"/>
    <property type="match status" value="1"/>
</dbReference>
<dbReference type="EC" id="2.6.1.37" evidence="7"/>
<gene>
    <name evidence="7" type="primary">phnW</name>
    <name evidence="9" type="ORF">SMD27_08440</name>
</gene>
<comment type="caution">
    <text evidence="9">The sequence shown here is derived from an EMBL/GenBank/DDBJ whole genome shotgun (WGS) entry which is preliminary data.</text>
</comment>